<reference evidence="1" key="1">
    <citation type="submission" date="2016-02" db="EMBL/GenBank/DDBJ databases">
        <title>WGS assembly of Manihot esculenta.</title>
        <authorList>
            <person name="Bredeson J.V."/>
            <person name="Prochnik S.E."/>
            <person name="Lyons J.B."/>
            <person name="Schmutz J."/>
            <person name="Grimwood J."/>
            <person name="Vrebalov J."/>
            <person name="Bart R.S."/>
            <person name="Amuge T."/>
            <person name="Ferguson M.E."/>
            <person name="Green R."/>
            <person name="Putnam N."/>
            <person name="Stites J."/>
            <person name="Rounsley S."/>
            <person name="Rokhsar D.S."/>
        </authorList>
    </citation>
    <scope>NUCLEOTIDE SEQUENCE [LARGE SCALE GENOMIC DNA]</scope>
    <source>
        <tissue evidence="1">Leaf</tissue>
    </source>
</reference>
<organism evidence="1">
    <name type="scientific">Manihot esculenta</name>
    <name type="common">Cassava</name>
    <name type="synonym">Jatropha manihot</name>
    <dbReference type="NCBI Taxonomy" id="3983"/>
    <lineage>
        <taxon>Eukaryota</taxon>
        <taxon>Viridiplantae</taxon>
        <taxon>Streptophyta</taxon>
        <taxon>Embryophyta</taxon>
        <taxon>Tracheophyta</taxon>
        <taxon>Spermatophyta</taxon>
        <taxon>Magnoliopsida</taxon>
        <taxon>eudicotyledons</taxon>
        <taxon>Gunneridae</taxon>
        <taxon>Pentapetalae</taxon>
        <taxon>rosids</taxon>
        <taxon>fabids</taxon>
        <taxon>Malpighiales</taxon>
        <taxon>Euphorbiaceae</taxon>
        <taxon>Crotonoideae</taxon>
        <taxon>Manihoteae</taxon>
        <taxon>Manihot</taxon>
    </lineage>
</organism>
<accession>A0A2C9W9V2</accession>
<proteinExistence type="predicted"/>
<gene>
    <name evidence="1" type="ORF">MANES_02G001300</name>
</gene>
<name>A0A2C9W9V2_MANES</name>
<sequence>MTINALVAATLPHPYLATPLFLSLSEPVLSTGVAAASK</sequence>
<evidence type="ECO:0000313" key="1">
    <source>
        <dbReference type="EMBL" id="OAY56257.1"/>
    </source>
</evidence>
<protein>
    <submittedName>
        <fullName evidence="1">Uncharacterized protein</fullName>
    </submittedName>
</protein>
<dbReference type="AlphaFoldDB" id="A0A2C9W9V2"/>
<dbReference type="EMBL" id="CM004388">
    <property type="protein sequence ID" value="OAY56257.1"/>
    <property type="molecule type" value="Genomic_DNA"/>
</dbReference>